<feature type="compositionally biased region" description="Basic and acidic residues" evidence="2">
    <location>
        <begin position="37"/>
        <end position="87"/>
    </location>
</feature>
<dbReference type="Pfam" id="PF01549">
    <property type="entry name" value="ShK"/>
    <property type="match status" value="1"/>
</dbReference>
<keyword evidence="3" id="KW-0732">Signal</keyword>
<evidence type="ECO:0000313" key="5">
    <source>
        <dbReference type="Proteomes" id="UP000887560"/>
    </source>
</evidence>
<reference evidence="6 7" key="1">
    <citation type="submission" date="2022-11" db="UniProtKB">
        <authorList>
            <consortium name="WormBaseParasite"/>
        </authorList>
    </citation>
    <scope>IDENTIFICATION</scope>
</reference>
<dbReference type="PROSITE" id="PS51670">
    <property type="entry name" value="SHKT"/>
    <property type="match status" value="1"/>
</dbReference>
<protein>
    <submittedName>
        <fullName evidence="6 7">ShKT domain-containing protein</fullName>
    </submittedName>
</protein>
<feature type="disulfide bond" evidence="1">
    <location>
        <begin position="135"/>
        <end position="169"/>
    </location>
</feature>
<organism evidence="5 7">
    <name type="scientific">Meloidogyne floridensis</name>
    <dbReference type="NCBI Taxonomy" id="298350"/>
    <lineage>
        <taxon>Eukaryota</taxon>
        <taxon>Metazoa</taxon>
        <taxon>Ecdysozoa</taxon>
        <taxon>Nematoda</taxon>
        <taxon>Chromadorea</taxon>
        <taxon>Rhabditida</taxon>
        <taxon>Tylenchina</taxon>
        <taxon>Tylenchomorpha</taxon>
        <taxon>Tylenchoidea</taxon>
        <taxon>Meloidogynidae</taxon>
        <taxon>Meloidogyninae</taxon>
        <taxon>Meloidogyne</taxon>
    </lineage>
</organism>
<feature type="signal peptide" evidence="3">
    <location>
        <begin position="1"/>
        <end position="21"/>
    </location>
</feature>
<sequence>MLLKFFLPLLLLVTLIYLGCSEEDKEDIANGPQESENQDKSKKDSKSVQKDKKEKEKKEKSSSGDNSKTDKSDKSHSNQKQDSKEPCNGDTAYNCPKLSGLCESKIQVQQDFMGEKCCATCKNSVPVAKKDIPLCTDLADNCDQIASTCGEEAWQPTMISDCAQTCDKCELHFQMLEKKLAAAAA</sequence>
<dbReference type="InterPro" id="IPR003582">
    <property type="entry name" value="ShKT_dom"/>
</dbReference>
<name>A0A915P3Q1_9BILA</name>
<dbReference type="WBParaSite" id="scf7180000419577.g4031">
    <property type="protein sequence ID" value="scf7180000419577.g4031"/>
    <property type="gene ID" value="scf7180000419577.g4031"/>
</dbReference>
<evidence type="ECO:0000256" key="3">
    <source>
        <dbReference type="SAM" id="SignalP"/>
    </source>
</evidence>
<dbReference type="Proteomes" id="UP000887560">
    <property type="component" value="Unplaced"/>
</dbReference>
<evidence type="ECO:0000256" key="1">
    <source>
        <dbReference type="PROSITE-ProRule" id="PRU01005"/>
    </source>
</evidence>
<evidence type="ECO:0000256" key="2">
    <source>
        <dbReference type="SAM" id="MobiDB-lite"/>
    </source>
</evidence>
<evidence type="ECO:0000313" key="6">
    <source>
        <dbReference type="WBParaSite" id="scf7180000419577.g4031"/>
    </source>
</evidence>
<feature type="chain" id="PRO_5041109773" evidence="3">
    <location>
        <begin position="22"/>
        <end position="185"/>
    </location>
</feature>
<comment type="caution">
    <text evidence="1">Lacks conserved residue(s) required for the propagation of feature annotation.</text>
</comment>
<evidence type="ECO:0000259" key="4">
    <source>
        <dbReference type="PROSITE" id="PS51670"/>
    </source>
</evidence>
<keyword evidence="5" id="KW-1185">Reference proteome</keyword>
<evidence type="ECO:0000313" key="7">
    <source>
        <dbReference type="WBParaSite" id="scf7180000422417.g8918"/>
    </source>
</evidence>
<proteinExistence type="predicted"/>
<keyword evidence="1" id="KW-1015">Disulfide bond</keyword>
<feature type="region of interest" description="Disordered" evidence="2">
    <location>
        <begin position="26"/>
        <end position="88"/>
    </location>
</feature>
<feature type="domain" description="ShKT" evidence="4">
    <location>
        <begin position="135"/>
        <end position="169"/>
    </location>
</feature>
<dbReference type="WBParaSite" id="scf7180000422417.g8918">
    <property type="protein sequence ID" value="scf7180000422417.g8918"/>
    <property type="gene ID" value="scf7180000422417.g8918"/>
</dbReference>
<dbReference type="AlphaFoldDB" id="A0A915P3Q1"/>
<accession>A0A915P3Q1</accession>